<dbReference type="RefSeq" id="WP_377335946.1">
    <property type="nucleotide sequence ID" value="NZ_JBHSGB010000017.1"/>
</dbReference>
<evidence type="ECO:0008006" key="3">
    <source>
        <dbReference type="Google" id="ProtNLM"/>
    </source>
</evidence>
<evidence type="ECO:0000313" key="2">
    <source>
        <dbReference type="Proteomes" id="UP001595962"/>
    </source>
</evidence>
<gene>
    <name evidence="1" type="ORF">ACFO3I_16740</name>
</gene>
<comment type="caution">
    <text evidence="1">The sequence shown here is derived from an EMBL/GenBank/DDBJ whole genome shotgun (WGS) entry which is preliminary data.</text>
</comment>
<protein>
    <recommendedName>
        <fullName evidence="3">Sel1 repeat family protein</fullName>
    </recommendedName>
</protein>
<accession>A0ABV9JR90</accession>
<name>A0ABV9JR90_9GAMM</name>
<keyword evidence="2" id="KW-1185">Reference proteome</keyword>
<proteinExistence type="predicted"/>
<dbReference type="EMBL" id="JBHSGB010000017">
    <property type="protein sequence ID" value="MFC4656669.1"/>
    <property type="molecule type" value="Genomic_DNA"/>
</dbReference>
<reference evidence="2" key="1">
    <citation type="journal article" date="2019" name="Int. J. Syst. Evol. Microbiol.">
        <title>The Global Catalogue of Microorganisms (GCM) 10K type strain sequencing project: providing services to taxonomists for standard genome sequencing and annotation.</title>
        <authorList>
            <consortium name="The Broad Institute Genomics Platform"/>
            <consortium name="The Broad Institute Genome Sequencing Center for Infectious Disease"/>
            <person name="Wu L."/>
            <person name="Ma J."/>
        </authorList>
    </citation>
    <scope>NUCLEOTIDE SEQUENCE [LARGE SCALE GENOMIC DNA]</scope>
    <source>
        <strain evidence="2">DT28</strain>
    </source>
</reference>
<sequence>MPHSHLPHNNQFQTMDELTLHEVQRKLLEIQQFIQQLAGQPELVMALQPAQADSVPTTAADPLLQHAKQGNAQAQYQLGLAYLKGQDRPLSLCHATCWFQLAALKHHADAERALTALQLRLNAAQWQQAQYLAAERLEQNTK</sequence>
<dbReference type="SUPFAM" id="SSF81901">
    <property type="entry name" value="HCP-like"/>
    <property type="match status" value="1"/>
</dbReference>
<dbReference type="Proteomes" id="UP001595962">
    <property type="component" value="Unassembled WGS sequence"/>
</dbReference>
<dbReference type="InterPro" id="IPR011990">
    <property type="entry name" value="TPR-like_helical_dom_sf"/>
</dbReference>
<evidence type="ECO:0000313" key="1">
    <source>
        <dbReference type="EMBL" id="MFC4656669.1"/>
    </source>
</evidence>
<organism evidence="1 2">
    <name type="scientific">Rheinheimera marina</name>
    <dbReference type="NCBI Taxonomy" id="1774958"/>
    <lineage>
        <taxon>Bacteria</taxon>
        <taxon>Pseudomonadati</taxon>
        <taxon>Pseudomonadota</taxon>
        <taxon>Gammaproteobacteria</taxon>
        <taxon>Chromatiales</taxon>
        <taxon>Chromatiaceae</taxon>
        <taxon>Rheinheimera</taxon>
    </lineage>
</organism>
<dbReference type="Gene3D" id="1.25.40.10">
    <property type="entry name" value="Tetratricopeptide repeat domain"/>
    <property type="match status" value="1"/>
</dbReference>